<dbReference type="GO" id="GO:0006506">
    <property type="term" value="P:GPI anchor biosynthetic process"/>
    <property type="evidence" value="ECO:0007669"/>
    <property type="project" value="TreeGrafter"/>
</dbReference>
<feature type="chain" id="PRO_5040887692" evidence="2">
    <location>
        <begin position="26"/>
        <end position="228"/>
    </location>
</feature>
<feature type="transmembrane region" description="Helical" evidence="1">
    <location>
        <begin position="186"/>
        <end position="204"/>
    </location>
</feature>
<evidence type="ECO:0000313" key="3">
    <source>
        <dbReference type="EMBL" id="KAJ2751279.1"/>
    </source>
</evidence>
<keyword evidence="1" id="KW-1133">Transmembrane helix</keyword>
<protein>
    <submittedName>
        <fullName evidence="3">Uncharacterized protein</fullName>
    </submittedName>
</protein>
<name>A0A9W8GY27_9FUNG</name>
<keyword evidence="1" id="KW-0472">Membrane</keyword>
<evidence type="ECO:0000256" key="2">
    <source>
        <dbReference type="SAM" id="SignalP"/>
    </source>
</evidence>
<dbReference type="PANTHER" id="PTHR28022:SF1">
    <property type="entry name" value="GPI MANNOSYLTRANSFERASE 2 SUBUNIT PGA1"/>
    <property type="match status" value="1"/>
</dbReference>
<evidence type="ECO:0000313" key="4">
    <source>
        <dbReference type="Proteomes" id="UP001140011"/>
    </source>
</evidence>
<gene>
    <name evidence="3" type="ORF">GGI19_004584</name>
</gene>
<accession>A0A9W8GY27</accession>
<dbReference type="GO" id="GO:0031501">
    <property type="term" value="C:mannosyltransferase complex"/>
    <property type="evidence" value="ECO:0007669"/>
    <property type="project" value="TreeGrafter"/>
</dbReference>
<dbReference type="PANTHER" id="PTHR28022">
    <property type="entry name" value="GPI MANNOSYLTRANSFERASE 2 SUBUNIT PGA1"/>
    <property type="match status" value="1"/>
</dbReference>
<keyword evidence="2" id="KW-0732">Signal</keyword>
<dbReference type="EMBL" id="JANBUH010000424">
    <property type="protein sequence ID" value="KAJ2751279.1"/>
    <property type="molecule type" value="Genomic_DNA"/>
</dbReference>
<comment type="caution">
    <text evidence="3">The sequence shown here is derived from an EMBL/GenBank/DDBJ whole genome shotgun (WGS) entry which is preliminary data.</text>
</comment>
<dbReference type="AlphaFoldDB" id="A0A9W8GY27"/>
<keyword evidence="1" id="KW-0812">Transmembrane</keyword>
<dbReference type="InterPro" id="IPR019433">
    <property type="entry name" value="GPI_ManTrfase_II_coact_Pga1"/>
</dbReference>
<keyword evidence="4" id="KW-1185">Reference proteome</keyword>
<proteinExistence type="predicted"/>
<feature type="signal peptide" evidence="2">
    <location>
        <begin position="1"/>
        <end position="25"/>
    </location>
</feature>
<organism evidence="3 4">
    <name type="scientific">Coemansia pectinata</name>
    <dbReference type="NCBI Taxonomy" id="1052879"/>
    <lineage>
        <taxon>Eukaryota</taxon>
        <taxon>Fungi</taxon>
        <taxon>Fungi incertae sedis</taxon>
        <taxon>Zoopagomycota</taxon>
        <taxon>Kickxellomycotina</taxon>
        <taxon>Kickxellomycetes</taxon>
        <taxon>Kickxellales</taxon>
        <taxon>Kickxellaceae</taxon>
        <taxon>Coemansia</taxon>
    </lineage>
</organism>
<evidence type="ECO:0000256" key="1">
    <source>
        <dbReference type="SAM" id="Phobius"/>
    </source>
</evidence>
<dbReference type="Proteomes" id="UP001140011">
    <property type="component" value="Unassembled WGS sequence"/>
</dbReference>
<reference evidence="3" key="1">
    <citation type="submission" date="2022-07" db="EMBL/GenBank/DDBJ databases">
        <title>Phylogenomic reconstructions and comparative analyses of Kickxellomycotina fungi.</title>
        <authorList>
            <person name="Reynolds N.K."/>
            <person name="Stajich J.E."/>
            <person name="Barry K."/>
            <person name="Grigoriev I.V."/>
            <person name="Crous P."/>
            <person name="Smith M.E."/>
        </authorList>
    </citation>
    <scope>NUCLEOTIDE SEQUENCE</scope>
    <source>
        <strain evidence="3">BCRC 34297</strain>
    </source>
</reference>
<dbReference type="OrthoDB" id="3360032at2759"/>
<dbReference type="GO" id="GO:0000030">
    <property type="term" value="F:mannosyltransferase activity"/>
    <property type="evidence" value="ECO:0007669"/>
    <property type="project" value="TreeGrafter"/>
</dbReference>
<sequence>MALRFAQALLLAIVTLMCLCRNVTANTCIRHFSPSAAHKSPDDHTLGLITALTPGGVSVLSAPYTLAPIATISTQQSTNASRADKEQWYRLDNLLLGVSYELRISNAAATGVDFEIELYSADDVLRLHDKPADNTELSPDIDGQLAIYAKVTATYAGYSTWPDVENWPITYAIVLEKHVAGLPVQALKLIAVLVSVVLFGLFVATPRLIAMINSVVAEDHPKLKSKLE</sequence>
<dbReference type="GO" id="GO:0005789">
    <property type="term" value="C:endoplasmic reticulum membrane"/>
    <property type="evidence" value="ECO:0007669"/>
    <property type="project" value="TreeGrafter"/>
</dbReference>